<dbReference type="SUPFAM" id="SSF101576">
    <property type="entry name" value="Supernatant protein factor (SPF), C-terminal domain"/>
    <property type="match status" value="1"/>
</dbReference>
<organism evidence="7 8">
    <name type="scientific">Alternaria burnsii</name>
    <dbReference type="NCBI Taxonomy" id="1187904"/>
    <lineage>
        <taxon>Eukaryota</taxon>
        <taxon>Fungi</taxon>
        <taxon>Dikarya</taxon>
        <taxon>Ascomycota</taxon>
        <taxon>Pezizomycotina</taxon>
        <taxon>Dothideomycetes</taxon>
        <taxon>Pleosporomycetidae</taxon>
        <taxon>Pleosporales</taxon>
        <taxon>Pleosporineae</taxon>
        <taxon>Pleosporaceae</taxon>
        <taxon>Alternaria</taxon>
        <taxon>Alternaria sect. Alternaria</taxon>
    </lineage>
</organism>
<accession>A0A8H7ELM2</accession>
<dbReference type="SUPFAM" id="SSF51735">
    <property type="entry name" value="NAD(P)-binding Rossmann-fold domains"/>
    <property type="match status" value="1"/>
</dbReference>
<dbReference type="GeneID" id="62200158"/>
<evidence type="ECO:0000313" key="7">
    <source>
        <dbReference type="EMBL" id="KAF7680282.1"/>
    </source>
</evidence>
<keyword evidence="8" id="KW-1185">Reference proteome</keyword>
<dbReference type="PANTHER" id="PTHR47706">
    <property type="entry name" value="NMRA-LIKE FAMILY PROTEIN"/>
    <property type="match status" value="1"/>
</dbReference>
<evidence type="ECO:0000256" key="1">
    <source>
        <dbReference type="ARBA" id="ARBA00005725"/>
    </source>
</evidence>
<dbReference type="Pfam" id="PF13460">
    <property type="entry name" value="NAD_binding_10"/>
    <property type="match status" value="1"/>
</dbReference>
<dbReference type="SMART" id="SM01190">
    <property type="entry name" value="EMP24_GP25L"/>
    <property type="match status" value="1"/>
</dbReference>
<evidence type="ECO:0000256" key="3">
    <source>
        <dbReference type="ARBA" id="ARBA00023002"/>
    </source>
</evidence>
<dbReference type="RefSeq" id="XP_038790272.1">
    <property type="nucleotide sequence ID" value="XM_038926980.1"/>
</dbReference>
<feature type="transmembrane region" description="Helical" evidence="5">
    <location>
        <begin position="223"/>
        <end position="241"/>
    </location>
</feature>
<keyword evidence="5" id="KW-1133">Transmembrane helix</keyword>
<dbReference type="EMBL" id="JAAABM010000002">
    <property type="protein sequence ID" value="KAF7680282.1"/>
    <property type="molecule type" value="Genomic_DNA"/>
</dbReference>
<comment type="similarity">
    <text evidence="1">Belongs to the NmrA-type oxidoreductase family. Isoflavone reductase subfamily.</text>
</comment>
<feature type="region of interest" description="Disordered" evidence="4">
    <location>
        <begin position="433"/>
        <end position="488"/>
    </location>
</feature>
<name>A0A8H7ELM2_9PLEO</name>
<keyword evidence="2" id="KW-0521">NADP</keyword>
<dbReference type="GO" id="GO:0016491">
    <property type="term" value="F:oxidoreductase activity"/>
    <property type="evidence" value="ECO:0007669"/>
    <property type="project" value="UniProtKB-KW"/>
</dbReference>
<keyword evidence="5" id="KW-0812">Transmembrane</keyword>
<reference evidence="7" key="2">
    <citation type="submission" date="2020-08" db="EMBL/GenBank/DDBJ databases">
        <title>Draft Genome Sequence of Cumin Blight Pathogen Alternaria burnsii.</title>
        <authorList>
            <person name="Feng Z."/>
        </authorList>
    </citation>
    <scope>NUCLEOTIDE SEQUENCE</scope>
    <source>
        <strain evidence="7">CBS107.38</strain>
    </source>
</reference>
<dbReference type="PANTHER" id="PTHR47706:SF7">
    <property type="entry name" value="CIPA-LIKE, PUTATIVE (AFU_ORTHOLOGUE AFUA_1G01630)-RELATED"/>
    <property type="match status" value="1"/>
</dbReference>
<gene>
    <name evidence="7" type="ORF">GT037_001933</name>
</gene>
<dbReference type="Proteomes" id="UP000596902">
    <property type="component" value="Unassembled WGS sequence"/>
</dbReference>
<evidence type="ECO:0000259" key="6">
    <source>
        <dbReference type="PROSITE" id="PS50866"/>
    </source>
</evidence>
<evidence type="ECO:0000313" key="8">
    <source>
        <dbReference type="Proteomes" id="UP000596902"/>
    </source>
</evidence>
<dbReference type="Gene3D" id="3.40.50.720">
    <property type="entry name" value="NAD(P)-binding Rossmann-like Domain"/>
    <property type="match status" value="1"/>
</dbReference>
<evidence type="ECO:0000256" key="4">
    <source>
        <dbReference type="SAM" id="MobiDB-lite"/>
    </source>
</evidence>
<dbReference type="PROSITE" id="PS50866">
    <property type="entry name" value="GOLD"/>
    <property type="match status" value="1"/>
</dbReference>
<dbReference type="InterPro" id="IPR045312">
    <property type="entry name" value="PCBER-like"/>
</dbReference>
<evidence type="ECO:0000256" key="5">
    <source>
        <dbReference type="SAM" id="Phobius"/>
    </source>
</evidence>
<dbReference type="InterPro" id="IPR051609">
    <property type="entry name" value="NmrA/Isoflavone_reductase-like"/>
</dbReference>
<evidence type="ECO:0000256" key="2">
    <source>
        <dbReference type="ARBA" id="ARBA00022857"/>
    </source>
</evidence>
<proteinExistence type="inferred from homology"/>
<dbReference type="InterPro" id="IPR036291">
    <property type="entry name" value="NAD(P)-bd_dom_sf"/>
</dbReference>
<protein>
    <recommendedName>
        <fullName evidence="6">GOLD domain-containing protein</fullName>
    </recommendedName>
</protein>
<feature type="compositionally biased region" description="Polar residues" evidence="4">
    <location>
        <begin position="266"/>
        <end position="285"/>
    </location>
</feature>
<keyword evidence="3" id="KW-0560">Oxidoreductase</keyword>
<dbReference type="InterPro" id="IPR016040">
    <property type="entry name" value="NAD(P)-bd_dom"/>
</dbReference>
<dbReference type="CDD" id="cd05259">
    <property type="entry name" value="PCBER_SDR_a"/>
    <property type="match status" value="1"/>
</dbReference>
<feature type="compositionally biased region" description="Low complexity" evidence="4">
    <location>
        <begin position="255"/>
        <end position="264"/>
    </location>
</feature>
<reference evidence="7" key="1">
    <citation type="submission" date="2020-01" db="EMBL/GenBank/DDBJ databases">
        <authorList>
            <person name="Feng Z.H.Z."/>
        </authorList>
    </citation>
    <scope>NUCLEOTIDE SEQUENCE</scope>
    <source>
        <strain evidence="7">CBS107.38</strain>
    </source>
</reference>
<dbReference type="AlphaFoldDB" id="A0A8H7ELM2"/>
<keyword evidence="5" id="KW-0472">Membrane</keyword>
<dbReference type="Pfam" id="PF01105">
    <property type="entry name" value="EMP24_GP25L"/>
    <property type="match status" value="1"/>
</dbReference>
<dbReference type="InterPro" id="IPR009038">
    <property type="entry name" value="GOLD_dom"/>
</dbReference>
<sequence>MAGDTAEYSHNGLDITLSAKFCRHCLADQDSSSTPTNTMRSLLTIFSALLAYTTAVYATALTYRLEAHEQACFYAHVENKGTKLAFYFAVQSGGSFDVDYLVVGPTDKTILDGTKERQGDFVFTANDVGEYRFCFNNEMSTFAEKMVDFEIAVENEAARAKIPSKQGSSPEQTSVLEESILKLSAQLSTISRNQKYFRTRENRNFSTVKSTEKRIFNFSLMESGLIMTMAGLQVFIVRFFFQGARKGTVRRPSKYAKSASSRASNDPRTLPSQQRMRARPTSSSGGACGVPPWHPLFKVTTVLQNAQSARMNTQNGQQYGLLHPQQQMMMLQEQHRMQQHHLQQCHLQQYHLQQHHLRQQRLHPAVPQQERMPHLAAPQQQQYQWYTYAQPPQPVPQQQPTPPYSLPALAASNIATLSDELAAADAIMPDAIPTKKARGRPKKIAPTVLPPEPITEPTEQTKETTSSQVDDSDEFDHLPGYSPRGEESELLEWGLQQQAKNRESAEKWRTGSYGESTWDYDLFEESPESPWNYDLERRDRGKALSPFTLGSMVLLTTLKNIAVVGASGNVGTHITSALLAKTHFNVTAITRTDSKATFPPGVRVARIDYNSPDTIVRALTGQDALVITMSVFAGGAQEQLIRGAAQAGVPWVLPNEFGMYNTEEAQNETIGPGKTIARKLIESLGVSSWVGVTSGFWYEYSLSGGYYGINIPKREVTYIDDGKQRLNTATWPQTGLAVANLLSLPVSGSDSDGPTLEQYRNRMLFVSSFALNQREMFEAVQKATGTREKDWKITSEPAKQRLATARQRMMMGDRRSFATVLYTRYFIDETGLYEKNHGLNNDELGLPKEDLDEATKRAVDLAYTDFHKNMYS</sequence>
<dbReference type="InterPro" id="IPR036598">
    <property type="entry name" value="GOLD_dom_sf"/>
</dbReference>
<feature type="domain" description="GOLD" evidence="6">
    <location>
        <begin position="70"/>
        <end position="153"/>
    </location>
</feature>
<feature type="transmembrane region" description="Helical" evidence="5">
    <location>
        <begin position="42"/>
        <end position="63"/>
    </location>
</feature>
<comment type="caution">
    <text evidence="7">The sequence shown here is derived from an EMBL/GenBank/DDBJ whole genome shotgun (WGS) entry which is preliminary data.</text>
</comment>
<feature type="region of interest" description="Disordered" evidence="4">
    <location>
        <begin position="250"/>
        <end position="289"/>
    </location>
</feature>